<comment type="caution">
    <text evidence="4">The sequence shown here is derived from an EMBL/GenBank/DDBJ whole genome shotgun (WGS) entry which is preliminary data.</text>
</comment>
<dbReference type="Pfam" id="PF13426">
    <property type="entry name" value="PAS_9"/>
    <property type="match status" value="1"/>
</dbReference>
<protein>
    <submittedName>
        <fullName evidence="4">Diguanylate cyclase</fullName>
        <ecNumber evidence="4">2.7.7.65</ecNumber>
    </submittedName>
</protein>
<keyword evidence="5" id="KW-1185">Reference proteome</keyword>
<dbReference type="InterPro" id="IPR000014">
    <property type="entry name" value="PAS"/>
</dbReference>
<dbReference type="InterPro" id="IPR000160">
    <property type="entry name" value="GGDEF_dom"/>
</dbReference>
<dbReference type="Gene3D" id="3.30.450.20">
    <property type="entry name" value="PAS domain"/>
    <property type="match status" value="1"/>
</dbReference>
<dbReference type="InterPro" id="IPR035965">
    <property type="entry name" value="PAS-like_dom_sf"/>
</dbReference>
<keyword evidence="4" id="KW-0808">Transferase</keyword>
<dbReference type="NCBIfam" id="TIGR00254">
    <property type="entry name" value="GGDEF"/>
    <property type="match status" value="1"/>
</dbReference>
<dbReference type="InterPro" id="IPR052155">
    <property type="entry name" value="Biofilm_reg_signaling"/>
</dbReference>
<evidence type="ECO:0000259" key="3">
    <source>
        <dbReference type="PROSITE" id="PS50887"/>
    </source>
</evidence>
<dbReference type="CDD" id="cd00130">
    <property type="entry name" value="PAS"/>
    <property type="match status" value="1"/>
</dbReference>
<accession>A0ABT5MWS2</accession>
<dbReference type="InterPro" id="IPR000700">
    <property type="entry name" value="PAS-assoc_C"/>
</dbReference>
<evidence type="ECO:0000256" key="1">
    <source>
        <dbReference type="SAM" id="Phobius"/>
    </source>
</evidence>
<evidence type="ECO:0000259" key="2">
    <source>
        <dbReference type="PROSITE" id="PS50113"/>
    </source>
</evidence>
<dbReference type="RefSeq" id="WP_273950122.1">
    <property type="nucleotide sequence ID" value="NZ_JAQSIP010000003.1"/>
</dbReference>
<dbReference type="SUPFAM" id="SSF55073">
    <property type="entry name" value="Nucleotide cyclase"/>
    <property type="match status" value="1"/>
</dbReference>
<reference evidence="4 5" key="1">
    <citation type="submission" date="2023-02" db="EMBL/GenBank/DDBJ databases">
        <title>Bacterial whole genomic sequence of Curvibacter sp. HBC61.</title>
        <authorList>
            <person name="Le V."/>
            <person name="Ko S.-R."/>
            <person name="Ahn C.-Y."/>
            <person name="Oh H.-M."/>
        </authorList>
    </citation>
    <scope>NUCLEOTIDE SEQUENCE [LARGE SCALE GENOMIC DNA]</scope>
    <source>
        <strain evidence="4 5">HBC61</strain>
    </source>
</reference>
<feature type="transmembrane region" description="Helical" evidence="1">
    <location>
        <begin position="20"/>
        <end position="42"/>
    </location>
</feature>
<dbReference type="CDD" id="cd18773">
    <property type="entry name" value="PDC1_HK_sensor"/>
    <property type="match status" value="1"/>
</dbReference>
<dbReference type="InterPro" id="IPR043128">
    <property type="entry name" value="Rev_trsase/Diguanyl_cyclase"/>
</dbReference>
<keyword evidence="1" id="KW-0812">Transmembrane</keyword>
<evidence type="ECO:0000313" key="4">
    <source>
        <dbReference type="EMBL" id="MDD0838355.1"/>
    </source>
</evidence>
<dbReference type="SMART" id="SM00267">
    <property type="entry name" value="GGDEF"/>
    <property type="match status" value="1"/>
</dbReference>
<dbReference type="Gene3D" id="3.30.70.270">
    <property type="match status" value="1"/>
</dbReference>
<dbReference type="Pfam" id="PF00990">
    <property type="entry name" value="GGDEF"/>
    <property type="match status" value="1"/>
</dbReference>
<dbReference type="CDD" id="cd01949">
    <property type="entry name" value="GGDEF"/>
    <property type="match status" value="1"/>
</dbReference>
<dbReference type="SUPFAM" id="SSF55785">
    <property type="entry name" value="PYP-like sensor domain (PAS domain)"/>
    <property type="match status" value="1"/>
</dbReference>
<dbReference type="NCBIfam" id="TIGR00229">
    <property type="entry name" value="sensory_box"/>
    <property type="match status" value="1"/>
</dbReference>
<gene>
    <name evidence="4" type="ORF">PSQ40_07205</name>
</gene>
<dbReference type="Proteomes" id="UP001528673">
    <property type="component" value="Unassembled WGS sequence"/>
</dbReference>
<evidence type="ECO:0000313" key="5">
    <source>
        <dbReference type="Proteomes" id="UP001528673"/>
    </source>
</evidence>
<dbReference type="EC" id="2.7.7.65" evidence="4"/>
<organism evidence="4 5">
    <name type="scientific">Curvibacter cyanobacteriorum</name>
    <dbReference type="NCBI Taxonomy" id="3026422"/>
    <lineage>
        <taxon>Bacteria</taxon>
        <taxon>Pseudomonadati</taxon>
        <taxon>Pseudomonadota</taxon>
        <taxon>Betaproteobacteria</taxon>
        <taxon>Burkholderiales</taxon>
        <taxon>Comamonadaceae</taxon>
        <taxon>Curvibacter</taxon>
    </lineage>
</organism>
<sequence length="675" mass="73362">MSAPHLPGRPWRLAHSLRARVWWVAAVPALLAVALAVGWMGWRGEALALSQMAQAQAADVALLASLIEARAEQTRATLGVLARDLTPERLNPARTAPDAWATQRAVLRTFDFVDVAAADGRPLWRQSQVPLLPADLDEAVARLRTRTLAEGQDQWLAPLGRWPSEKPLALMSTVVRGPLGEVRGVLVAGLSMYSSQLLPPLVSQSAFQGETLLVYTAEGRLLHHPQASRLLGLVQDEAAWGPVLARGLAPSSGPEDRAVSQQVGDALVSQAVVPSWQWRVARISPVSSVLAPYQALRRQALGLAGVAAVLAAALATYALRHLIQPVTQLRRRALQVLERSAPAASDWPQAGGEVGELITILRQIALAQEREHQRLRVMVGQLEAILEHASIGIVVTRHRTLELLGHQASAMLGYAPGELHGQPARVLYPSEAAYAELGQQVRQQFCERGHFDGELVFRRKDGSDFWVHMLGRGVVPDDPEGGTIWIFDDITAEREARRELSWSATHDSLTGLVNRRELEQRLARLLQAEPTEFSPGEDAVRGCLLFVDLDHFKPINDGAGHAAGDLALQQIARLMEAQVRQSDTVGRLGGDEFALLLPACSVERAEQIADSLCRSVADWPLVFEGQSYPIGCSIGLVALTPALGDVRAVLHAADMACYRAKRAGRNRVAQHELVA</sequence>
<feature type="domain" description="GGDEF" evidence="3">
    <location>
        <begin position="540"/>
        <end position="673"/>
    </location>
</feature>
<dbReference type="PROSITE" id="PS50113">
    <property type="entry name" value="PAC"/>
    <property type="match status" value="1"/>
</dbReference>
<dbReference type="EMBL" id="JAQSIP010000003">
    <property type="protein sequence ID" value="MDD0838355.1"/>
    <property type="molecule type" value="Genomic_DNA"/>
</dbReference>
<keyword evidence="4" id="KW-0548">Nucleotidyltransferase</keyword>
<dbReference type="InterPro" id="IPR029787">
    <property type="entry name" value="Nucleotide_cyclase"/>
</dbReference>
<feature type="domain" description="PAC" evidence="2">
    <location>
        <begin position="451"/>
        <end position="502"/>
    </location>
</feature>
<keyword evidence="1" id="KW-1133">Transmembrane helix</keyword>
<dbReference type="PANTHER" id="PTHR44757">
    <property type="entry name" value="DIGUANYLATE CYCLASE DGCP"/>
    <property type="match status" value="1"/>
</dbReference>
<keyword evidence="1" id="KW-0472">Membrane</keyword>
<name>A0ABT5MWS2_9BURK</name>
<dbReference type="PROSITE" id="PS50887">
    <property type="entry name" value="GGDEF"/>
    <property type="match status" value="1"/>
</dbReference>
<proteinExistence type="predicted"/>
<dbReference type="GO" id="GO:0052621">
    <property type="term" value="F:diguanylate cyclase activity"/>
    <property type="evidence" value="ECO:0007669"/>
    <property type="project" value="UniProtKB-EC"/>
</dbReference>
<dbReference type="PANTHER" id="PTHR44757:SF2">
    <property type="entry name" value="BIOFILM ARCHITECTURE MAINTENANCE PROTEIN MBAA"/>
    <property type="match status" value="1"/>
</dbReference>